<gene>
    <name evidence="2" type="ORF">PIB30_083984</name>
</gene>
<sequence>MDIRQIRRSSVPLSGVDLIWSRDSDLAVSRPHCLFQPGSHAPRGPGDETARNRPVDLVNVDAFLTTTGRDEDIWWPTHRTTRAWYESWMVVIQIVPELDFRGNRELFRQTSDRHPPSPLLISRSRLMRRLVGIVEEGGLGIHEALFVGRGRLERRHRPHRERYEDESEEEKLLDQFESLGDFAIRHSSTPPPPPPQPTDQQTHPDVVHDPPKASWEQLTSARLDDVWDVMRTSASAAHDITQGFRQRTELVRGSSGVNSFDLSVGYHQMPPHPSMQFHTTAPYPHPQRFHHFQQYSHDTYEQAGLSYSSQPAPQYQHYSDPPPRLSSVILCNTPIFMRKKEQKERKERKKMRVVVVVPPSGGRNFYTGAPIDAPFAATRSSRLPLRFYPNN</sequence>
<name>A0ABU6XRU4_9FABA</name>
<comment type="caution">
    <text evidence="2">The sequence shown here is derived from an EMBL/GenBank/DDBJ whole genome shotgun (WGS) entry which is preliminary data.</text>
</comment>
<evidence type="ECO:0000256" key="1">
    <source>
        <dbReference type="SAM" id="MobiDB-lite"/>
    </source>
</evidence>
<keyword evidence="3" id="KW-1185">Reference proteome</keyword>
<reference evidence="2 3" key="1">
    <citation type="journal article" date="2023" name="Plants (Basel)">
        <title>Bridging the Gap: Combining Genomics and Transcriptomics Approaches to Understand Stylosanthes scabra, an Orphan Legume from the Brazilian Caatinga.</title>
        <authorList>
            <person name="Ferreira-Neto J.R.C."/>
            <person name="da Silva M.D."/>
            <person name="Binneck E."/>
            <person name="de Melo N.F."/>
            <person name="da Silva R.H."/>
            <person name="de Melo A.L.T.M."/>
            <person name="Pandolfi V."/>
            <person name="Bustamante F.O."/>
            <person name="Brasileiro-Vidal A.C."/>
            <person name="Benko-Iseppon A.M."/>
        </authorList>
    </citation>
    <scope>NUCLEOTIDE SEQUENCE [LARGE SCALE GENOMIC DNA]</scope>
    <source>
        <tissue evidence="2">Leaves</tissue>
    </source>
</reference>
<organism evidence="2 3">
    <name type="scientific">Stylosanthes scabra</name>
    <dbReference type="NCBI Taxonomy" id="79078"/>
    <lineage>
        <taxon>Eukaryota</taxon>
        <taxon>Viridiplantae</taxon>
        <taxon>Streptophyta</taxon>
        <taxon>Embryophyta</taxon>
        <taxon>Tracheophyta</taxon>
        <taxon>Spermatophyta</taxon>
        <taxon>Magnoliopsida</taxon>
        <taxon>eudicotyledons</taxon>
        <taxon>Gunneridae</taxon>
        <taxon>Pentapetalae</taxon>
        <taxon>rosids</taxon>
        <taxon>fabids</taxon>
        <taxon>Fabales</taxon>
        <taxon>Fabaceae</taxon>
        <taxon>Papilionoideae</taxon>
        <taxon>50 kb inversion clade</taxon>
        <taxon>dalbergioids sensu lato</taxon>
        <taxon>Dalbergieae</taxon>
        <taxon>Pterocarpus clade</taxon>
        <taxon>Stylosanthes</taxon>
    </lineage>
</organism>
<evidence type="ECO:0008006" key="4">
    <source>
        <dbReference type="Google" id="ProtNLM"/>
    </source>
</evidence>
<protein>
    <recommendedName>
        <fullName evidence="4">FHA domain-containing protein</fullName>
    </recommendedName>
</protein>
<dbReference type="EMBL" id="JASCZI010212796">
    <property type="protein sequence ID" value="MED6200326.1"/>
    <property type="molecule type" value="Genomic_DNA"/>
</dbReference>
<evidence type="ECO:0000313" key="3">
    <source>
        <dbReference type="Proteomes" id="UP001341840"/>
    </source>
</evidence>
<accession>A0ABU6XRU4</accession>
<evidence type="ECO:0000313" key="2">
    <source>
        <dbReference type="EMBL" id="MED6200326.1"/>
    </source>
</evidence>
<dbReference type="Proteomes" id="UP001341840">
    <property type="component" value="Unassembled WGS sequence"/>
</dbReference>
<proteinExistence type="predicted"/>
<feature type="region of interest" description="Disordered" evidence="1">
    <location>
        <begin position="183"/>
        <end position="211"/>
    </location>
</feature>